<gene>
    <name evidence="2" type="ORF">T440DRAFT_252602</name>
</gene>
<reference evidence="2" key="1">
    <citation type="submission" date="2020-01" db="EMBL/GenBank/DDBJ databases">
        <authorList>
            <consortium name="DOE Joint Genome Institute"/>
            <person name="Haridas S."/>
            <person name="Albert R."/>
            <person name="Binder M."/>
            <person name="Bloem J."/>
            <person name="Labutti K."/>
            <person name="Salamov A."/>
            <person name="Andreopoulos B."/>
            <person name="Baker S.E."/>
            <person name="Barry K."/>
            <person name="Bills G."/>
            <person name="Bluhm B.H."/>
            <person name="Cannon C."/>
            <person name="Castanera R."/>
            <person name="Culley D.E."/>
            <person name="Daum C."/>
            <person name="Ezra D."/>
            <person name="Gonzalez J.B."/>
            <person name="Henrissat B."/>
            <person name="Kuo A."/>
            <person name="Liang C."/>
            <person name="Lipzen A."/>
            <person name="Lutzoni F."/>
            <person name="Magnuson J."/>
            <person name="Mondo S."/>
            <person name="Nolan M."/>
            <person name="Ohm R."/>
            <person name="Pangilinan J."/>
            <person name="Park H.-J."/>
            <person name="Ramirez L."/>
            <person name="Alfaro M."/>
            <person name="Sun H."/>
            <person name="Tritt A."/>
            <person name="Yoshinaga Y."/>
            <person name="Zwiers L.-H."/>
            <person name="Turgeon B.G."/>
            <person name="Goodwin S.B."/>
            <person name="Spatafora J.W."/>
            <person name="Crous P.W."/>
            <person name="Grigoriev I.V."/>
        </authorList>
    </citation>
    <scope>NUCLEOTIDE SEQUENCE</scope>
    <source>
        <strain evidence="2">IPT5</strain>
    </source>
</reference>
<dbReference type="EMBL" id="MU006340">
    <property type="protein sequence ID" value="KAF2845943.1"/>
    <property type="molecule type" value="Genomic_DNA"/>
</dbReference>
<sequence>MSIIHLQALAQPWRFLSSHFDHGLHSLPLPEAFPPLKTTAAHLQLAPKLPPALQPAASSPSRLHGTLSCPRSQPAFPATTPHRAFCQRLDPTDLACGALHVAQSARSPRLIGQLQLSFLHLPQGYEVMGVELGSSPPNNHVLTQ</sequence>
<dbReference type="Proteomes" id="UP000799423">
    <property type="component" value="Unassembled WGS sequence"/>
</dbReference>
<protein>
    <submittedName>
        <fullName evidence="2">Uncharacterized protein</fullName>
    </submittedName>
</protein>
<name>A0A6A7AS97_9PLEO</name>
<accession>A0A6A7AS97</accession>
<feature type="compositionally biased region" description="Low complexity" evidence="1">
    <location>
        <begin position="54"/>
        <end position="63"/>
    </location>
</feature>
<dbReference type="AlphaFoldDB" id="A0A6A7AS97"/>
<evidence type="ECO:0000313" key="2">
    <source>
        <dbReference type="EMBL" id="KAF2845943.1"/>
    </source>
</evidence>
<proteinExistence type="predicted"/>
<evidence type="ECO:0000256" key="1">
    <source>
        <dbReference type="SAM" id="MobiDB-lite"/>
    </source>
</evidence>
<evidence type="ECO:0000313" key="3">
    <source>
        <dbReference type="Proteomes" id="UP000799423"/>
    </source>
</evidence>
<organism evidence="2 3">
    <name type="scientific">Plenodomus tracheiphilus IPT5</name>
    <dbReference type="NCBI Taxonomy" id="1408161"/>
    <lineage>
        <taxon>Eukaryota</taxon>
        <taxon>Fungi</taxon>
        <taxon>Dikarya</taxon>
        <taxon>Ascomycota</taxon>
        <taxon>Pezizomycotina</taxon>
        <taxon>Dothideomycetes</taxon>
        <taxon>Pleosporomycetidae</taxon>
        <taxon>Pleosporales</taxon>
        <taxon>Pleosporineae</taxon>
        <taxon>Leptosphaeriaceae</taxon>
        <taxon>Plenodomus</taxon>
    </lineage>
</organism>
<keyword evidence="3" id="KW-1185">Reference proteome</keyword>
<feature type="region of interest" description="Disordered" evidence="1">
    <location>
        <begin position="52"/>
        <end position="74"/>
    </location>
</feature>